<evidence type="ECO:0000313" key="1">
    <source>
        <dbReference type="EMBL" id="EJZ62817.1"/>
    </source>
</evidence>
<keyword evidence="2" id="KW-1185">Reference proteome</keyword>
<gene>
    <name evidence="1" type="ORF">HMPREF9448_02169</name>
</gene>
<accession>K0WU35</accession>
<dbReference type="Proteomes" id="UP000006044">
    <property type="component" value="Unassembled WGS sequence"/>
</dbReference>
<organism evidence="1 2">
    <name type="scientific">Barnesiella intestinihominis YIT 11860</name>
    <dbReference type="NCBI Taxonomy" id="742726"/>
    <lineage>
        <taxon>Bacteria</taxon>
        <taxon>Pseudomonadati</taxon>
        <taxon>Bacteroidota</taxon>
        <taxon>Bacteroidia</taxon>
        <taxon>Bacteroidales</taxon>
        <taxon>Barnesiellaceae</taxon>
        <taxon>Barnesiella</taxon>
    </lineage>
</organism>
<dbReference type="STRING" id="742726.HMPREF9448_02169"/>
<dbReference type="HOGENOM" id="CLU_114420_0_0_10"/>
<dbReference type="RefSeq" id="WP_008862562.1">
    <property type="nucleotide sequence ID" value="NZ_JH815205.1"/>
</dbReference>
<name>K0WU35_9BACT</name>
<dbReference type="eggNOG" id="ENOG503398H">
    <property type="taxonomic scope" value="Bacteria"/>
</dbReference>
<comment type="caution">
    <text evidence="1">The sequence shown here is derived from an EMBL/GenBank/DDBJ whole genome shotgun (WGS) entry which is preliminary data.</text>
</comment>
<sequence>MIMSGTLSNISQRLHEVNMLLSTCEQGSLSFGQALLLSLFYRDFSETNTVVEEAESLAEKDADQLLKFSSSLFSESGTYLSLDRKPLQAVDFETLFEEYLKPFELRYEEAKAAATELWRKYSALSNRLDFLPLDSEEYMKLSDECDAKKAEYDTAHAQTDHLYNEWQQERDRYFCVYCFKPMFLDVLVERLHGIAGSILSDINRMKEGKP</sequence>
<reference evidence="1 2" key="1">
    <citation type="submission" date="2012-08" db="EMBL/GenBank/DDBJ databases">
        <title>The Genome Sequence of Barnesiella intestinihominis YIT 11860.</title>
        <authorList>
            <consortium name="The Broad Institute Genome Sequencing Platform"/>
            <person name="Earl A."/>
            <person name="Ward D."/>
            <person name="Feldgarden M."/>
            <person name="Gevers D."/>
            <person name="Morotomi M."/>
            <person name="Walker B."/>
            <person name="Young S.K."/>
            <person name="Zeng Q."/>
            <person name="Gargeya S."/>
            <person name="Fitzgerald M."/>
            <person name="Haas B."/>
            <person name="Abouelleil A."/>
            <person name="Alvarado L."/>
            <person name="Arachchi H.M."/>
            <person name="Berlin A.M."/>
            <person name="Chapman S.B."/>
            <person name="Goldberg J."/>
            <person name="Griggs A."/>
            <person name="Gujja S."/>
            <person name="Hansen M."/>
            <person name="Howarth C."/>
            <person name="Imamovic A."/>
            <person name="Larimer J."/>
            <person name="McCowen C."/>
            <person name="Montmayeur A."/>
            <person name="Murphy C."/>
            <person name="Neiman D."/>
            <person name="Pearson M."/>
            <person name="Priest M."/>
            <person name="Roberts A."/>
            <person name="Saif S."/>
            <person name="Shea T."/>
            <person name="Sisk P."/>
            <person name="Sykes S."/>
            <person name="Wortman J."/>
            <person name="Nusbaum C."/>
            <person name="Birren B."/>
        </authorList>
    </citation>
    <scope>NUCLEOTIDE SEQUENCE [LARGE SCALE GENOMIC DNA]</scope>
    <source>
        <strain evidence="1 2">YIT 11860</strain>
    </source>
</reference>
<dbReference type="EMBL" id="ADLE01000015">
    <property type="protein sequence ID" value="EJZ62817.1"/>
    <property type="molecule type" value="Genomic_DNA"/>
</dbReference>
<dbReference type="AlphaFoldDB" id="K0WU35"/>
<dbReference type="OrthoDB" id="1097991at2"/>
<evidence type="ECO:0000313" key="2">
    <source>
        <dbReference type="Proteomes" id="UP000006044"/>
    </source>
</evidence>
<dbReference type="PATRIC" id="fig|742726.3.peg.2262"/>
<protein>
    <submittedName>
        <fullName evidence="1">Uncharacterized protein</fullName>
    </submittedName>
</protein>
<proteinExistence type="predicted"/>
<dbReference type="GeneID" id="77849374"/>